<proteinExistence type="predicted"/>
<protein>
    <submittedName>
        <fullName evidence="1">Pleckstrin-like protein</fullName>
    </submittedName>
</protein>
<comment type="caution">
    <text evidence="1">The sequence shown here is derived from an EMBL/GenBank/DDBJ whole genome shotgun (WGS) entry which is preliminary data.</text>
</comment>
<evidence type="ECO:0000313" key="2">
    <source>
        <dbReference type="Proteomes" id="UP000290572"/>
    </source>
</evidence>
<dbReference type="STRING" id="84645.A0A498NQB7"/>
<evidence type="ECO:0000313" key="1">
    <source>
        <dbReference type="EMBL" id="RXN34250.1"/>
    </source>
</evidence>
<dbReference type="InterPro" id="IPR021109">
    <property type="entry name" value="Peptidase_aspartic_dom_sf"/>
</dbReference>
<name>A0A498NQB7_LABRO</name>
<dbReference type="EMBL" id="QBIY01011202">
    <property type="protein sequence ID" value="RXN34250.1"/>
    <property type="molecule type" value="Genomic_DNA"/>
</dbReference>
<dbReference type="Gene3D" id="2.40.70.10">
    <property type="entry name" value="Acid Proteases"/>
    <property type="match status" value="1"/>
</dbReference>
<gene>
    <name evidence="1" type="ORF">ROHU_015090</name>
</gene>
<dbReference type="SUPFAM" id="SSF50630">
    <property type="entry name" value="Acid proteases"/>
    <property type="match status" value="1"/>
</dbReference>
<reference evidence="1 2" key="1">
    <citation type="submission" date="2018-03" db="EMBL/GenBank/DDBJ databases">
        <title>Draft genome sequence of Rohu Carp (Labeo rohita).</title>
        <authorList>
            <person name="Das P."/>
            <person name="Kushwaha B."/>
            <person name="Joshi C.G."/>
            <person name="Kumar D."/>
            <person name="Nagpure N.S."/>
            <person name="Sahoo L."/>
            <person name="Das S.P."/>
            <person name="Bit A."/>
            <person name="Patnaik S."/>
            <person name="Meher P.K."/>
            <person name="Jayasankar P."/>
            <person name="Koringa P.G."/>
            <person name="Patel N.V."/>
            <person name="Hinsu A.T."/>
            <person name="Kumar R."/>
            <person name="Pandey M."/>
            <person name="Agarwal S."/>
            <person name="Srivastava S."/>
            <person name="Singh M."/>
            <person name="Iquebal M.A."/>
            <person name="Jaiswal S."/>
            <person name="Angadi U.B."/>
            <person name="Kumar N."/>
            <person name="Raza M."/>
            <person name="Shah T.M."/>
            <person name="Rai A."/>
            <person name="Jena J.K."/>
        </authorList>
    </citation>
    <scope>NUCLEOTIDE SEQUENCE [LARGE SCALE GENOMIC DNA]</scope>
    <source>
        <strain evidence="1">DASCIFA01</strain>
        <tissue evidence="1">Testis</tissue>
    </source>
</reference>
<dbReference type="Proteomes" id="UP000290572">
    <property type="component" value="Unassembled WGS sequence"/>
</dbReference>
<organism evidence="1 2">
    <name type="scientific">Labeo rohita</name>
    <name type="common">Indian major carp</name>
    <name type="synonym">Cyprinus rohita</name>
    <dbReference type="NCBI Taxonomy" id="84645"/>
    <lineage>
        <taxon>Eukaryota</taxon>
        <taxon>Metazoa</taxon>
        <taxon>Chordata</taxon>
        <taxon>Craniata</taxon>
        <taxon>Vertebrata</taxon>
        <taxon>Euteleostomi</taxon>
        <taxon>Actinopterygii</taxon>
        <taxon>Neopterygii</taxon>
        <taxon>Teleostei</taxon>
        <taxon>Ostariophysi</taxon>
        <taxon>Cypriniformes</taxon>
        <taxon>Cyprinidae</taxon>
        <taxon>Labeoninae</taxon>
        <taxon>Labeonini</taxon>
        <taxon>Labeo</taxon>
    </lineage>
</organism>
<dbReference type="AlphaFoldDB" id="A0A498NQB7"/>
<accession>A0A498NQB7</accession>
<keyword evidence="2" id="KW-1185">Reference proteome</keyword>
<sequence length="133" mass="14209">MYLDCVVDGQLCSALVDMGSTICLLRKGLLPRTAGPLPEDWTPTNTELLTVTGERTVMPGKKLLSVVVGMSQTSHKFWLADIRDECIVGLDLLAHWGARVDVPGAVLCLGNETVPLRSGWSHHGEAATPAATS</sequence>